<reference evidence="1 2" key="1">
    <citation type="submission" date="2015-01" db="EMBL/GenBank/DDBJ databases">
        <title>The Genome Sequence of Exophiala oligosperma CBS72588.</title>
        <authorList>
            <consortium name="The Broad Institute Genomics Platform"/>
            <person name="Cuomo C."/>
            <person name="de Hoog S."/>
            <person name="Gorbushina A."/>
            <person name="Stielow B."/>
            <person name="Teixiera M."/>
            <person name="Abouelleil A."/>
            <person name="Chapman S.B."/>
            <person name="Priest M."/>
            <person name="Young S.K."/>
            <person name="Wortman J."/>
            <person name="Nusbaum C."/>
            <person name="Birren B."/>
        </authorList>
    </citation>
    <scope>NUCLEOTIDE SEQUENCE [LARGE SCALE GENOMIC DNA]</scope>
    <source>
        <strain evidence="1 2">CBS 72588</strain>
    </source>
</reference>
<dbReference type="InterPro" id="IPR027417">
    <property type="entry name" value="P-loop_NTPase"/>
</dbReference>
<dbReference type="SUPFAM" id="SSF48452">
    <property type="entry name" value="TPR-like"/>
    <property type="match status" value="2"/>
</dbReference>
<dbReference type="InterPro" id="IPR053137">
    <property type="entry name" value="NLR-like"/>
</dbReference>
<evidence type="ECO:0000313" key="1">
    <source>
        <dbReference type="EMBL" id="KIW47715.1"/>
    </source>
</evidence>
<dbReference type="RefSeq" id="XP_016267931.1">
    <property type="nucleotide sequence ID" value="XM_016400878.1"/>
</dbReference>
<gene>
    <name evidence="1" type="ORF">PV06_00381</name>
</gene>
<dbReference type="GO" id="GO:0043531">
    <property type="term" value="F:ADP binding"/>
    <property type="evidence" value="ECO:0007669"/>
    <property type="project" value="InterPro"/>
</dbReference>
<dbReference type="Pfam" id="PF13374">
    <property type="entry name" value="TPR_10"/>
    <property type="match status" value="1"/>
</dbReference>
<dbReference type="Gene3D" id="3.40.50.300">
    <property type="entry name" value="P-loop containing nucleotide triphosphate hydrolases"/>
    <property type="match status" value="1"/>
</dbReference>
<evidence type="ECO:0000313" key="2">
    <source>
        <dbReference type="Proteomes" id="UP000053342"/>
    </source>
</evidence>
<dbReference type="VEuPathDB" id="FungiDB:PV06_00381"/>
<dbReference type="AlphaFoldDB" id="A0A0D2DYP6"/>
<dbReference type="InterPro" id="IPR011990">
    <property type="entry name" value="TPR-like_helical_dom_sf"/>
</dbReference>
<dbReference type="Pfam" id="PF13424">
    <property type="entry name" value="TPR_12"/>
    <property type="match status" value="1"/>
</dbReference>
<protein>
    <submittedName>
        <fullName evidence="1">Uncharacterized protein</fullName>
    </submittedName>
</protein>
<dbReference type="Gene3D" id="1.25.40.10">
    <property type="entry name" value="Tetratricopeptide repeat domain"/>
    <property type="match status" value="2"/>
</dbReference>
<dbReference type="EMBL" id="KN847332">
    <property type="protein sequence ID" value="KIW47715.1"/>
    <property type="molecule type" value="Genomic_DNA"/>
</dbReference>
<dbReference type="STRING" id="215243.A0A0D2DYP6"/>
<dbReference type="Pfam" id="PF13176">
    <property type="entry name" value="TPR_7"/>
    <property type="match status" value="1"/>
</dbReference>
<dbReference type="HOGENOM" id="CLU_000288_125_13_1"/>
<name>A0A0D2DYP6_9EURO</name>
<accession>A0A0D2DYP6</accession>
<dbReference type="PANTHER" id="PTHR46082">
    <property type="entry name" value="ATP/GTP-BINDING PROTEIN-RELATED"/>
    <property type="match status" value="1"/>
</dbReference>
<sequence length="866" mass="97850">MAGQSFERNLINESRVHFGNNYYSYGAKSTSELSGVAETTVARPSLEPSLSQEADAYGLNELYCVPRCSRPRFVGRQLLADRVKEALNPDAAQVDNGKHMIVAIYGLGGSGKTQFCLRYAEANRSSYWGVFWIDASSRENAEAGFALLGQQAGKGSTFSAGKYWLSQQPKPWLLVVDNADDPELDISEFIPAGAHGHVLITTRNPNVTIYATAGSFRLQGLDPEEAITLLLRSAYPSDQASETGSTKRTLAQSIAAELGYLAIALDHAGATIRRKVYTLERYLHFYLGYRQRLLSSPRSISAEEADVITTWEIPFRRIEKRESVDYKDAVVLMHIFAFLHFGSISEHIFDVSWAVSESGSSSGILLPDLLRLDSSRSEEAQTRLRRAIGVLCDYSIIDHDADREVCSLHPVIHRWARTRLSDGKQLLCWLDCTIKLLVRCISPNLETSGRRFRRLLLPHLESCLQMLEIHTPSFPQTSERADQMERFAWVYAESGLWKPALGLQSKIIAYRVRTLGRTHEDSLRAQRSLSHIYWNLFKVEAALDVQRQILNVRWWSRSSVVHWARPWRPDHISYCIALDDLTQTLWLAGRRDLSKWTGERAVNGLVRRIGPDDPRTLNAMFNLGRTYLHAGDLGKAHKLLLSVLLKRKKLFGQNHPDTLMARNELGMCFCARKERLGVAERLVANVLEARKQVLGEEHAYTLWSVNDLSKVLCERGRPLQAVNMLTELIPVVERTLGQEHVGMNMTKGNLARAYVLCGRWYDAERVLLEMLSLIKDDHPDWVQTMSGCIHVQILSGRLEEAEKNCTKILRKITQENGLCKDDPRTTVVMKHLANIYVNTGRSDQLSVLKAMFPGMEGMDLTLVKQD</sequence>
<dbReference type="SUPFAM" id="SSF52540">
    <property type="entry name" value="P-loop containing nucleoside triphosphate hydrolases"/>
    <property type="match status" value="1"/>
</dbReference>
<organism evidence="1 2">
    <name type="scientific">Exophiala oligosperma</name>
    <dbReference type="NCBI Taxonomy" id="215243"/>
    <lineage>
        <taxon>Eukaryota</taxon>
        <taxon>Fungi</taxon>
        <taxon>Dikarya</taxon>
        <taxon>Ascomycota</taxon>
        <taxon>Pezizomycotina</taxon>
        <taxon>Eurotiomycetes</taxon>
        <taxon>Chaetothyriomycetidae</taxon>
        <taxon>Chaetothyriales</taxon>
        <taxon>Herpotrichiellaceae</taxon>
        <taxon>Exophiala</taxon>
    </lineage>
</organism>
<proteinExistence type="predicted"/>
<dbReference type="Proteomes" id="UP000053342">
    <property type="component" value="Unassembled WGS sequence"/>
</dbReference>
<dbReference type="PANTHER" id="PTHR46082:SF6">
    <property type="entry name" value="AAA+ ATPASE DOMAIN-CONTAINING PROTEIN-RELATED"/>
    <property type="match status" value="1"/>
</dbReference>
<keyword evidence="2" id="KW-1185">Reference proteome</keyword>
<dbReference type="OrthoDB" id="4121157at2759"/>
<dbReference type="GeneID" id="27352455"/>
<dbReference type="InterPro" id="IPR019734">
    <property type="entry name" value="TPR_rpt"/>
</dbReference>